<dbReference type="Proteomes" id="UP000708148">
    <property type="component" value="Unassembled WGS sequence"/>
</dbReference>
<keyword evidence="3" id="KW-1185">Reference proteome</keyword>
<accession>A0A8S1IM28</accession>
<keyword evidence="1" id="KW-0472">Membrane</keyword>
<feature type="transmembrane region" description="Helical" evidence="1">
    <location>
        <begin position="33"/>
        <end position="52"/>
    </location>
</feature>
<dbReference type="AlphaFoldDB" id="A0A8S1IM28"/>
<protein>
    <submittedName>
        <fullName evidence="2">Uncharacterized protein</fullName>
    </submittedName>
</protein>
<reference evidence="2" key="1">
    <citation type="submission" date="2020-12" db="EMBL/GenBank/DDBJ databases">
        <authorList>
            <person name="Iha C."/>
        </authorList>
    </citation>
    <scope>NUCLEOTIDE SEQUENCE</scope>
</reference>
<comment type="caution">
    <text evidence="2">The sequence shown here is derived from an EMBL/GenBank/DDBJ whole genome shotgun (WGS) entry which is preliminary data.</text>
</comment>
<feature type="transmembrane region" description="Helical" evidence="1">
    <location>
        <begin position="209"/>
        <end position="234"/>
    </location>
</feature>
<name>A0A8S1IM28_9CHLO</name>
<proteinExistence type="predicted"/>
<keyword evidence="1" id="KW-0812">Transmembrane</keyword>
<evidence type="ECO:0000313" key="3">
    <source>
        <dbReference type="Proteomes" id="UP000708148"/>
    </source>
</evidence>
<evidence type="ECO:0000256" key="1">
    <source>
        <dbReference type="SAM" id="Phobius"/>
    </source>
</evidence>
<feature type="transmembrane region" description="Helical" evidence="1">
    <location>
        <begin position="97"/>
        <end position="115"/>
    </location>
</feature>
<organism evidence="2 3">
    <name type="scientific">Ostreobium quekettii</name>
    <dbReference type="NCBI Taxonomy" id="121088"/>
    <lineage>
        <taxon>Eukaryota</taxon>
        <taxon>Viridiplantae</taxon>
        <taxon>Chlorophyta</taxon>
        <taxon>core chlorophytes</taxon>
        <taxon>Ulvophyceae</taxon>
        <taxon>TCBD clade</taxon>
        <taxon>Bryopsidales</taxon>
        <taxon>Ostreobineae</taxon>
        <taxon>Ostreobiaceae</taxon>
        <taxon>Ostreobium</taxon>
    </lineage>
</organism>
<sequence>MAGNEEVTWFLTFKNAKHEEEWWSSLRENHLHIVQIVGGVMGVFLSSVPLGFMTLYGTQSSSPGINLATIIPLLSFIAGAVGAVCKISGKHHDLVMWFTRLVVNPLATTFMQVMVCSADTQVSWTMLPSMLLSAFGVWRSLLDTIIFPLRFRHHLVVQSVAMLLRAAHNFQTCSSCLQSRVSAGLIGPACEVLGMFTIGTPVICDERDFVAVCVVFGWKIQALLGVLMPSLLVYKLEKYSRTAYLQARLSSSGSASAS</sequence>
<dbReference type="EMBL" id="CAJHUC010000431">
    <property type="protein sequence ID" value="CAD7696104.1"/>
    <property type="molecule type" value="Genomic_DNA"/>
</dbReference>
<gene>
    <name evidence="2" type="ORF">OSTQU699_LOCUS1465</name>
</gene>
<evidence type="ECO:0000313" key="2">
    <source>
        <dbReference type="EMBL" id="CAD7696104.1"/>
    </source>
</evidence>
<keyword evidence="1" id="KW-1133">Transmembrane helix</keyword>
<feature type="transmembrane region" description="Helical" evidence="1">
    <location>
        <begin position="181"/>
        <end position="203"/>
    </location>
</feature>
<feature type="transmembrane region" description="Helical" evidence="1">
    <location>
        <begin position="121"/>
        <end position="142"/>
    </location>
</feature>
<feature type="transmembrane region" description="Helical" evidence="1">
    <location>
        <begin position="64"/>
        <end position="85"/>
    </location>
</feature>